<keyword evidence="4" id="KW-0574">Periplasm</keyword>
<protein>
    <submittedName>
        <fullName evidence="5">Spermidine/putrescine ABC transporter substrate-binding protein</fullName>
    </submittedName>
</protein>
<dbReference type="SUPFAM" id="SSF53850">
    <property type="entry name" value="Periplasmic binding protein-like II"/>
    <property type="match status" value="1"/>
</dbReference>
<reference evidence="5" key="1">
    <citation type="submission" date="2022-10" db="EMBL/GenBank/DDBJ databases">
        <title>Luteolibacter sp. GHJ8, whole genome shotgun sequencing project.</title>
        <authorList>
            <person name="Zhao G."/>
            <person name="Shen L."/>
        </authorList>
    </citation>
    <scope>NUCLEOTIDE SEQUENCE</scope>
    <source>
        <strain evidence="5">GHJ8</strain>
    </source>
</reference>
<accession>A0ABT3G8F0</accession>
<evidence type="ECO:0000313" key="5">
    <source>
        <dbReference type="EMBL" id="MCW1916129.1"/>
    </source>
</evidence>
<dbReference type="RefSeq" id="WP_264515697.1">
    <property type="nucleotide sequence ID" value="NZ_JAPDDR010000012.1"/>
</dbReference>
<sequence length="354" mass="38710">MNRRHFITASSAALAAASLPSCKSKEGSAGSGGAKQTLTVFTWADYLSEEARSSFEKANNCTVVIDTFDSNEAMLAKLESGASGYDILVPSSYAVQALKRKDMIQSLDHSKLPNLKNVDSDYLTKALDAKMEFSVPYMLAPTCLCYLASKVPNPDSSWAMLDRADLKGRITLLDDMREVLGAALKFLGHPLNSVDPAQLAAARDIAIGWKKHIAKFENEQYKTGIASGEFYLVHGYAGDLIQASEENEDMRIFIPKEGTSFPCDDLCIPKGAKNLDLAHAFINHLADAEVAAENMEWIGYRAPNSAAYPHLSEDFRGSELLFPPAELFAKCEPIGDLGDKLPLWTAEWDKVKTA</sequence>
<organism evidence="5 6">
    <name type="scientific">Luteolibacter rhizosphaerae</name>
    <dbReference type="NCBI Taxonomy" id="2989719"/>
    <lineage>
        <taxon>Bacteria</taxon>
        <taxon>Pseudomonadati</taxon>
        <taxon>Verrucomicrobiota</taxon>
        <taxon>Verrucomicrobiia</taxon>
        <taxon>Verrucomicrobiales</taxon>
        <taxon>Verrucomicrobiaceae</taxon>
        <taxon>Luteolibacter</taxon>
    </lineage>
</organism>
<evidence type="ECO:0000256" key="4">
    <source>
        <dbReference type="ARBA" id="ARBA00022764"/>
    </source>
</evidence>
<gene>
    <name evidence="5" type="ORF">OJ996_21245</name>
</gene>
<name>A0ABT3G8F0_9BACT</name>
<dbReference type="Gene3D" id="3.40.190.10">
    <property type="entry name" value="Periplasmic binding protein-like II"/>
    <property type="match status" value="2"/>
</dbReference>
<dbReference type="PANTHER" id="PTHR30222">
    <property type="entry name" value="SPERMIDINE/PUTRESCINE-BINDING PERIPLASMIC PROTEIN"/>
    <property type="match status" value="1"/>
</dbReference>
<evidence type="ECO:0000313" key="6">
    <source>
        <dbReference type="Proteomes" id="UP001165653"/>
    </source>
</evidence>
<evidence type="ECO:0000256" key="2">
    <source>
        <dbReference type="ARBA" id="ARBA00022448"/>
    </source>
</evidence>
<dbReference type="PANTHER" id="PTHR30222:SF17">
    <property type="entry name" value="SPERMIDINE_PUTRESCINE-BINDING PERIPLASMIC PROTEIN"/>
    <property type="match status" value="1"/>
</dbReference>
<keyword evidence="3" id="KW-0732">Signal</keyword>
<dbReference type="InterPro" id="IPR001188">
    <property type="entry name" value="Sperm_putr-bd"/>
</dbReference>
<keyword evidence="2" id="KW-0813">Transport</keyword>
<keyword evidence="6" id="KW-1185">Reference proteome</keyword>
<dbReference type="EMBL" id="JAPDDR010000012">
    <property type="protein sequence ID" value="MCW1916129.1"/>
    <property type="molecule type" value="Genomic_DNA"/>
</dbReference>
<dbReference type="PIRSF" id="PIRSF019574">
    <property type="entry name" value="Periplasmic_polyamine_BP"/>
    <property type="match status" value="1"/>
</dbReference>
<dbReference type="Proteomes" id="UP001165653">
    <property type="component" value="Unassembled WGS sequence"/>
</dbReference>
<dbReference type="PRINTS" id="PR00909">
    <property type="entry name" value="SPERMDNBNDNG"/>
</dbReference>
<dbReference type="InterPro" id="IPR006059">
    <property type="entry name" value="SBP"/>
</dbReference>
<comment type="caution">
    <text evidence="5">The sequence shown here is derived from an EMBL/GenBank/DDBJ whole genome shotgun (WGS) entry which is preliminary data.</text>
</comment>
<dbReference type="CDD" id="cd13590">
    <property type="entry name" value="PBP2_PotD_PotF_like"/>
    <property type="match status" value="1"/>
</dbReference>
<dbReference type="Pfam" id="PF13416">
    <property type="entry name" value="SBP_bac_8"/>
    <property type="match status" value="1"/>
</dbReference>
<evidence type="ECO:0000256" key="3">
    <source>
        <dbReference type="ARBA" id="ARBA00022729"/>
    </source>
</evidence>
<proteinExistence type="predicted"/>
<comment type="subcellular location">
    <subcellularLocation>
        <location evidence="1">Periplasm</location>
    </subcellularLocation>
</comment>
<evidence type="ECO:0000256" key="1">
    <source>
        <dbReference type="ARBA" id="ARBA00004418"/>
    </source>
</evidence>